<organism evidence="1 2">
    <name type="scientific">Parendozoicomonas callyspongiae</name>
    <dbReference type="NCBI Taxonomy" id="2942213"/>
    <lineage>
        <taxon>Bacteria</taxon>
        <taxon>Pseudomonadati</taxon>
        <taxon>Pseudomonadota</taxon>
        <taxon>Gammaproteobacteria</taxon>
        <taxon>Oceanospirillales</taxon>
        <taxon>Endozoicomonadaceae</taxon>
        <taxon>Parendozoicomonas</taxon>
    </lineage>
</organism>
<evidence type="ECO:0000313" key="1">
    <source>
        <dbReference type="EMBL" id="MCL6271724.1"/>
    </source>
</evidence>
<reference evidence="1 2" key="1">
    <citation type="submission" date="2022-05" db="EMBL/GenBank/DDBJ databases">
        <authorList>
            <person name="Park J.-S."/>
        </authorList>
    </citation>
    <scope>NUCLEOTIDE SEQUENCE [LARGE SCALE GENOMIC DNA]</scope>
    <source>
        <strain evidence="1 2">2012CJ34-2</strain>
    </source>
</reference>
<protein>
    <submittedName>
        <fullName evidence="1">Uncharacterized protein</fullName>
    </submittedName>
</protein>
<gene>
    <name evidence="1" type="ORF">M3P05_17535</name>
</gene>
<dbReference type="RefSeq" id="WP_249701368.1">
    <property type="nucleotide sequence ID" value="NZ_JAMFLX010000031.1"/>
</dbReference>
<dbReference type="PANTHER" id="PTHR40455">
    <property type="entry name" value="ANTITOXIN HIGA"/>
    <property type="match status" value="1"/>
</dbReference>
<accession>A0ABT0PK41</accession>
<dbReference type="Proteomes" id="UP001203338">
    <property type="component" value="Unassembled WGS sequence"/>
</dbReference>
<proteinExistence type="predicted"/>
<dbReference type="InterPro" id="IPR039060">
    <property type="entry name" value="Antitox_HigA"/>
</dbReference>
<name>A0ABT0PK41_9GAMM</name>
<dbReference type="PANTHER" id="PTHR40455:SF1">
    <property type="entry name" value="ANTITOXIN HIGA"/>
    <property type="match status" value="1"/>
</dbReference>
<keyword evidence="2" id="KW-1185">Reference proteome</keyword>
<comment type="caution">
    <text evidence="1">The sequence shown here is derived from an EMBL/GenBank/DDBJ whole genome shotgun (WGS) entry which is preliminary data.</text>
</comment>
<evidence type="ECO:0000313" key="2">
    <source>
        <dbReference type="Proteomes" id="UP001203338"/>
    </source>
</evidence>
<sequence length="62" mass="7123">MRLLGKPFEEWESNDPELQEFEARIDALDSGIATLKVLMDQYQLKLHDLKDELGGKSNVSME</sequence>
<dbReference type="EMBL" id="JAMFLX010000031">
    <property type="protein sequence ID" value="MCL6271724.1"/>
    <property type="molecule type" value="Genomic_DNA"/>
</dbReference>